<evidence type="ECO:0000259" key="1">
    <source>
        <dbReference type="Pfam" id="PF01844"/>
    </source>
</evidence>
<sequence length="102" mass="12119">MAKDYAKKFYKSKAWQRCRASFIAEREAIDGGLCEHCRKKRGYIVDHIEEITPENINDVNIILNHENLQYLCLECHNTKTFKKHHAVEEDLFFDEEGNIFKK</sequence>
<dbReference type="EMBL" id="OQ890323">
    <property type="protein sequence ID" value="WLJ26180.1"/>
    <property type="molecule type" value="Genomic_DNA"/>
</dbReference>
<keyword evidence="2" id="KW-0378">Hydrolase</keyword>
<evidence type="ECO:0000313" key="2">
    <source>
        <dbReference type="EMBL" id="WLJ26180.1"/>
    </source>
</evidence>
<proteinExistence type="predicted"/>
<dbReference type="Pfam" id="PF01844">
    <property type="entry name" value="HNH"/>
    <property type="match status" value="1"/>
</dbReference>
<accession>A0AA49X4B5</accession>
<keyword evidence="2" id="KW-0255">Endonuclease</keyword>
<keyword evidence="2" id="KW-0540">Nuclease</keyword>
<dbReference type="SUPFAM" id="SSF140415">
    <property type="entry name" value="YppE-like"/>
    <property type="match status" value="1"/>
</dbReference>
<feature type="domain" description="HNH" evidence="1">
    <location>
        <begin position="34"/>
        <end position="80"/>
    </location>
</feature>
<dbReference type="GO" id="GO:0008270">
    <property type="term" value="F:zinc ion binding"/>
    <property type="evidence" value="ECO:0007669"/>
    <property type="project" value="InterPro"/>
</dbReference>
<reference evidence="2" key="1">
    <citation type="submission" date="2023-04" db="EMBL/GenBank/DDBJ databases">
        <title>The human skin virome in hidradenitis suppurativa patients.</title>
        <authorList>
            <person name="Jansen D."/>
        </authorList>
    </citation>
    <scope>NUCLEOTIDE SEQUENCE</scope>
    <source>
        <strain evidence="2">VC4_HSPhageB</strain>
    </source>
</reference>
<dbReference type="Gene3D" id="1.10.30.50">
    <property type="match status" value="1"/>
</dbReference>
<name>A0AA49X4B5_9VIRU</name>
<dbReference type="InterPro" id="IPR023351">
    <property type="entry name" value="YppE-like_sf"/>
</dbReference>
<protein>
    <submittedName>
        <fullName evidence="2">HNH endonuclease</fullName>
    </submittedName>
</protein>
<organism evidence="2">
    <name type="scientific">Firmicutes phage HS17</name>
    <dbReference type="NCBI Taxonomy" id="3056395"/>
    <lineage>
        <taxon>Viruses</taxon>
    </lineage>
</organism>
<dbReference type="GO" id="GO:0003676">
    <property type="term" value="F:nucleic acid binding"/>
    <property type="evidence" value="ECO:0007669"/>
    <property type="project" value="InterPro"/>
</dbReference>
<dbReference type="GO" id="GO:0004519">
    <property type="term" value="F:endonuclease activity"/>
    <property type="evidence" value="ECO:0007669"/>
    <property type="project" value="UniProtKB-KW"/>
</dbReference>
<dbReference type="InterPro" id="IPR002711">
    <property type="entry name" value="HNH"/>
</dbReference>